<dbReference type="InterPro" id="IPR053134">
    <property type="entry name" value="RNA-dir_DNA_polymerase"/>
</dbReference>
<dbReference type="PANTHER" id="PTHR24559:SF444">
    <property type="entry name" value="REVERSE TRANSCRIPTASE DOMAIN-CONTAINING PROTEIN"/>
    <property type="match status" value="1"/>
</dbReference>
<evidence type="ECO:0000313" key="2">
    <source>
        <dbReference type="Proteomes" id="UP001152795"/>
    </source>
</evidence>
<dbReference type="SUPFAM" id="SSF56672">
    <property type="entry name" value="DNA/RNA polymerases"/>
    <property type="match status" value="1"/>
</dbReference>
<dbReference type="Proteomes" id="UP001152795">
    <property type="component" value="Unassembled WGS sequence"/>
</dbReference>
<organism evidence="1 2">
    <name type="scientific">Paramuricea clavata</name>
    <name type="common">Red gorgonian</name>
    <name type="synonym">Violescent sea-whip</name>
    <dbReference type="NCBI Taxonomy" id="317549"/>
    <lineage>
        <taxon>Eukaryota</taxon>
        <taxon>Metazoa</taxon>
        <taxon>Cnidaria</taxon>
        <taxon>Anthozoa</taxon>
        <taxon>Octocorallia</taxon>
        <taxon>Malacalcyonacea</taxon>
        <taxon>Plexauridae</taxon>
        <taxon>Paramuricea</taxon>
    </lineage>
</organism>
<dbReference type="InterPro" id="IPR043502">
    <property type="entry name" value="DNA/RNA_pol_sf"/>
</dbReference>
<keyword evidence="2" id="KW-1185">Reference proteome</keyword>
<comment type="caution">
    <text evidence="1">The sequence shown here is derived from an EMBL/GenBank/DDBJ whole genome shotgun (WGS) entry which is preliminary data.</text>
</comment>
<dbReference type="PANTHER" id="PTHR24559">
    <property type="entry name" value="TRANSPOSON TY3-I GAG-POL POLYPROTEIN"/>
    <property type="match status" value="1"/>
</dbReference>
<protein>
    <submittedName>
        <fullName evidence="1">Uncharacterized protein</fullName>
    </submittedName>
</protein>
<dbReference type="AlphaFoldDB" id="A0A7D9DX14"/>
<sequence length="110" mass="12791">MLCEERDAFSIGDDDIGCIKDLKMEINLTDRQPVQKNYASIPRPLYPEVKYYLEDLLNKNFIRRSKSPYSSSVVCVGEKDGTMRLCVDYCVLNKMIIKQTPHPRDTRSLR</sequence>
<dbReference type="OrthoDB" id="5990438at2759"/>
<accession>A0A7D9DX14</accession>
<name>A0A7D9DX14_PARCT</name>
<dbReference type="Gene3D" id="3.10.10.10">
    <property type="entry name" value="HIV Type 1 Reverse Transcriptase, subunit A, domain 1"/>
    <property type="match status" value="1"/>
</dbReference>
<evidence type="ECO:0000313" key="1">
    <source>
        <dbReference type="EMBL" id="CAB3996107.1"/>
    </source>
</evidence>
<reference evidence="1" key="1">
    <citation type="submission" date="2020-04" db="EMBL/GenBank/DDBJ databases">
        <authorList>
            <person name="Alioto T."/>
            <person name="Alioto T."/>
            <person name="Gomez Garrido J."/>
        </authorList>
    </citation>
    <scope>NUCLEOTIDE SEQUENCE</scope>
    <source>
        <strain evidence="1">A484AB</strain>
    </source>
</reference>
<proteinExistence type="predicted"/>
<dbReference type="EMBL" id="CACRXK020002800">
    <property type="protein sequence ID" value="CAB3996107.1"/>
    <property type="molecule type" value="Genomic_DNA"/>
</dbReference>
<gene>
    <name evidence="1" type="ORF">PACLA_8A075067</name>
</gene>